<dbReference type="AlphaFoldDB" id="R6ACK8"/>
<comment type="caution">
    <text evidence="15">The sequence shown here is derived from an EMBL/GenBank/DDBJ whole genome shotgun (WGS) entry which is preliminary data.</text>
</comment>
<feature type="domain" description="HNH Cas9-type" evidence="14">
    <location>
        <begin position="514"/>
        <end position="680"/>
    </location>
</feature>
<dbReference type="EMBL" id="CBBU010000028">
    <property type="protein sequence ID" value="CDA38832.1"/>
    <property type="molecule type" value="Genomic_DNA"/>
</dbReference>
<dbReference type="SMART" id="SM00507">
    <property type="entry name" value="HNHc"/>
    <property type="match status" value="1"/>
</dbReference>
<evidence type="ECO:0000256" key="7">
    <source>
        <dbReference type="ARBA" id="ARBA00022842"/>
    </source>
</evidence>
<name>R6ACK8_9FIRM</name>
<dbReference type="InterPro" id="IPR040656">
    <property type="entry name" value="Cas9_WED_dom"/>
</dbReference>
<keyword evidence="9 13" id="KW-0051">Antiviral defense</keyword>
<comment type="similarity">
    <text evidence="2">Belongs to the CRISPR-associated protein Cas9 family. Subtype II-A subfamily.</text>
</comment>
<keyword evidence="7" id="KW-0460">Magnesium</keyword>
<dbReference type="GO" id="GO:0043571">
    <property type="term" value="P:maintenance of CRISPR repeat elements"/>
    <property type="evidence" value="ECO:0007669"/>
    <property type="project" value="UniProtKB-UniRule"/>
</dbReference>
<evidence type="ECO:0000256" key="1">
    <source>
        <dbReference type="ARBA" id="ARBA00001946"/>
    </source>
</evidence>
<evidence type="ECO:0000256" key="9">
    <source>
        <dbReference type="ARBA" id="ARBA00023118"/>
    </source>
</evidence>
<dbReference type="GO" id="GO:0003677">
    <property type="term" value="F:DNA binding"/>
    <property type="evidence" value="ECO:0007669"/>
    <property type="project" value="UniProtKB-UniRule"/>
</dbReference>
<keyword evidence="6 13" id="KW-0378">Hydrolase</keyword>
<dbReference type="InterPro" id="IPR036397">
    <property type="entry name" value="RNaseH_sf"/>
</dbReference>
<sequence length="1114" mass="130526">MGIIIGLDIGIASVGIAVVDKDTLDIKCVVSDLFDSADASKNIERRNNRQARRLNRRRKTRIGDFNTLWVSMFGELPEEVDSNVLLLRNAGLDEQLTLDEIYCVLKYMLKHRGISYLEDALNEENVTGSYQKGIAINQRESEYMLPCEIQLERFRKYGQYRGECEAENENGEKITLSNVFMTNSYRKEIDKFLNTQGKYGILNQKFIDEYLKIFNRKRKYYEGPGNEKSRTDYGKYTTGKDLDGKYITEKNIFEKLIGKCSVYKEELRAAGASYTAQEFNILNDLNNITVNNKKLTTQQKKDVIEIVQNSDRINMEKIISSCIGEKIEKIEGARIDKNEKNIYHTFEQYNKMRKIFAEKNYDIKELTIEQLDEIGRILTINTEREGIKDAIMESELLHLNNEQINLLIELRYKNSSLFTKWQSLSIKAMREIIPDLYDRNVNQMNILAERGVFKDKINLFENSVYLPKEPVLEEIYNPVVRRSISMTIDALNALIKKYGYPEDIVIEMPRDRNDAEQKDRIKKFQKTRENELKNIKKKIKEEYGIEITDEYFRKHKGLELELKLWVEQNEKCPYSGKYINVQDILYHHELFEIDHIIPLSISYDDSRNNKVLVYKEENQDKGNRTPLMYLSTVNRQYDQHEFMNYVLSTKTLPRKKRELLLNYEDITKIDVLKGFINRNLNDTRYASRSVLNAIQLFFGGKECDTKVRVIRGAVTNQLRIKLNLPKDREKSYSHHAIDAAIMCYSQMGLMNFRNIQNKFIDFENETYLSDERDSCFDNKYYDEALFGQVLKMRKNLLKAEGKPQRSVQSKGVFDEEEKNNGIVRYHHKVDKKPNRGLSNASIYGTRKIDDKIYKIVGYDIRNNKDAEAIINIIKKGKSDNFLMAKHDPETFKNLMEIYEQYKEEKNPFLAYEQETGDYIRKYAKNHNGPIIKKIKYVDSEVGSCIDISANYGYKNGDKRVIMDTLTPYRADVYYNYKDGTYRIIGVKYADFKYSNAKYVLDEEAYALILIKEGLLKIGDSLENISSSGYEYRLSFYKNDIIEYTKNDIVYKERFLSRTMPKVKNYIETKPISAALYEKRNPIGLTNATNICKIYTDVLGNETKIYKEKFKLSVD</sequence>
<dbReference type="Pfam" id="PF18061">
    <property type="entry name" value="CRISPR_Cas9_WED"/>
    <property type="match status" value="1"/>
</dbReference>
<comment type="caution">
    <text evidence="13">Lacks conserved residue(s) required for the propagation of feature annotation.</text>
</comment>
<organism evidence="15">
    <name type="scientific">Lachnospira eligens CAG:72</name>
    <dbReference type="NCBI Taxonomy" id="1263077"/>
    <lineage>
        <taxon>Bacteria</taxon>
        <taxon>Bacillati</taxon>
        <taxon>Bacillota</taxon>
        <taxon>Clostridia</taxon>
        <taxon>Lachnospirales</taxon>
        <taxon>Lachnospiraceae</taxon>
        <taxon>Lachnospira</taxon>
    </lineage>
</organism>
<dbReference type="InterPro" id="IPR040555">
    <property type="entry name" value="Cas9_PI2"/>
</dbReference>
<keyword evidence="8 13" id="KW-0694">RNA-binding</keyword>
<dbReference type="Pfam" id="PF18070">
    <property type="entry name" value="Cas9_PI2"/>
    <property type="match status" value="1"/>
</dbReference>
<evidence type="ECO:0000256" key="12">
    <source>
        <dbReference type="ARBA" id="ARBA00046380"/>
    </source>
</evidence>
<dbReference type="Gene3D" id="3.30.420.10">
    <property type="entry name" value="Ribonuclease H-like superfamily/Ribonuclease H"/>
    <property type="match status" value="2"/>
</dbReference>
<dbReference type="PROSITE" id="PS51749">
    <property type="entry name" value="HNH_CAS9"/>
    <property type="match status" value="1"/>
</dbReference>
<dbReference type="InterPro" id="IPR033114">
    <property type="entry name" value="HNH_CAS9"/>
</dbReference>
<comment type="cofactor">
    <cofactor evidence="1">
        <name>Mg(2+)</name>
        <dbReference type="ChEBI" id="CHEBI:18420"/>
    </cofactor>
</comment>
<dbReference type="Proteomes" id="UP000018175">
    <property type="component" value="Unassembled WGS sequence"/>
</dbReference>
<dbReference type="GO" id="GO:0016787">
    <property type="term" value="F:hydrolase activity"/>
    <property type="evidence" value="ECO:0007669"/>
    <property type="project" value="UniProtKB-KW"/>
</dbReference>
<dbReference type="HAMAP" id="MF_01480">
    <property type="entry name" value="Cas9"/>
    <property type="match status" value="1"/>
</dbReference>
<evidence type="ECO:0000313" key="15">
    <source>
        <dbReference type="EMBL" id="CDA38832.1"/>
    </source>
</evidence>
<evidence type="ECO:0000256" key="5">
    <source>
        <dbReference type="ARBA" id="ARBA00022759"/>
    </source>
</evidence>
<comment type="domain">
    <text evidence="13">Has 2 endonuclease domains. The discontinuous RuvC-like domain cleaves the target DNA noncomplementary to crRNA while the HNH nuclease domain cleaves the target DNA complementary to crRNA.</text>
</comment>
<comment type="similarity">
    <text evidence="13">Belongs to the CRISPR-associated Cas9 family.</text>
</comment>
<feature type="active site" description="Proton acceptor for HNH nuclease domain" evidence="13">
    <location>
        <position position="595"/>
    </location>
</feature>
<evidence type="ECO:0000256" key="8">
    <source>
        <dbReference type="ARBA" id="ARBA00022884"/>
    </source>
</evidence>
<keyword evidence="11" id="KW-0464">Manganese</keyword>
<dbReference type="Pfam" id="PF13395">
    <property type="entry name" value="HNH_4"/>
    <property type="match status" value="1"/>
</dbReference>
<dbReference type="GO" id="GO:0051607">
    <property type="term" value="P:defense response to virus"/>
    <property type="evidence" value="ECO:0007669"/>
    <property type="project" value="UniProtKB-UniRule"/>
</dbReference>
<keyword evidence="5 13" id="KW-0255">Endonuclease</keyword>
<dbReference type="InterPro" id="IPR003615">
    <property type="entry name" value="HNH_nuc"/>
</dbReference>
<evidence type="ECO:0000259" key="14">
    <source>
        <dbReference type="PROSITE" id="PS51749"/>
    </source>
</evidence>
<evidence type="ECO:0000256" key="2">
    <source>
        <dbReference type="ARBA" id="ARBA00005244"/>
    </source>
</evidence>
<evidence type="ECO:0000256" key="11">
    <source>
        <dbReference type="ARBA" id="ARBA00023211"/>
    </source>
</evidence>
<dbReference type="Pfam" id="PF18541">
    <property type="entry name" value="RuvC_III"/>
    <property type="match status" value="1"/>
</dbReference>
<evidence type="ECO:0000256" key="4">
    <source>
        <dbReference type="ARBA" id="ARBA00022723"/>
    </source>
</evidence>
<dbReference type="GO" id="GO:0046872">
    <property type="term" value="F:metal ion binding"/>
    <property type="evidence" value="ECO:0007669"/>
    <property type="project" value="UniProtKB-UniRule"/>
</dbReference>
<feature type="active site" description="For RuvC-like nuclease domain" evidence="13">
    <location>
        <position position="8"/>
    </location>
</feature>
<dbReference type="InterPro" id="IPR041383">
    <property type="entry name" value="RuvC_III"/>
</dbReference>
<reference evidence="15" key="1">
    <citation type="submission" date="2012-11" db="EMBL/GenBank/DDBJ databases">
        <title>Dependencies among metagenomic species, viruses, plasmids and units of genetic variation.</title>
        <authorList>
            <person name="Nielsen H.B."/>
            <person name="Almeida M."/>
            <person name="Juncker A.S."/>
            <person name="Rasmussen S."/>
            <person name="Li J."/>
            <person name="Sunagawa S."/>
            <person name="Plichta D."/>
            <person name="Gautier L."/>
            <person name="Le Chatelier E."/>
            <person name="Peletier E."/>
            <person name="Bonde I."/>
            <person name="Nielsen T."/>
            <person name="Manichanh C."/>
            <person name="Arumugam M."/>
            <person name="Batto J."/>
            <person name="Santos M.B.Q.D."/>
            <person name="Blom N."/>
            <person name="Borruel N."/>
            <person name="Burgdorf K.S."/>
            <person name="Boumezbeur F."/>
            <person name="Casellas F."/>
            <person name="Dore J."/>
            <person name="Guarner F."/>
            <person name="Hansen T."/>
            <person name="Hildebrand F."/>
            <person name="Kaas R.S."/>
            <person name="Kennedy S."/>
            <person name="Kristiansen K."/>
            <person name="Kultima J.R."/>
            <person name="Leonard P."/>
            <person name="Levenez F."/>
            <person name="Lund O."/>
            <person name="Moumen B."/>
            <person name="Le Paslier D."/>
            <person name="Pons N."/>
            <person name="Pedersen O."/>
            <person name="Prifti E."/>
            <person name="Qin J."/>
            <person name="Raes J."/>
            <person name="Tap J."/>
            <person name="Tims S."/>
            <person name="Ussery D.W."/>
            <person name="Yamada T."/>
            <person name="MetaHit consortium"/>
            <person name="Renault P."/>
            <person name="Sicheritz-Ponten T."/>
            <person name="Bork P."/>
            <person name="Wang J."/>
            <person name="Brunak S."/>
            <person name="Ehrlich S.D."/>
        </authorList>
    </citation>
    <scope>NUCLEOTIDE SEQUENCE [LARGE SCALE GENOMIC DNA]</scope>
</reference>
<gene>
    <name evidence="13" type="primary">cas9</name>
    <name evidence="15" type="ORF">BN765_01272</name>
</gene>
<evidence type="ECO:0000256" key="3">
    <source>
        <dbReference type="ARBA" id="ARBA00022722"/>
    </source>
</evidence>
<dbReference type="NCBIfam" id="TIGR01865">
    <property type="entry name" value="cas_Csn1"/>
    <property type="match status" value="1"/>
</dbReference>
<dbReference type="InterPro" id="IPR028629">
    <property type="entry name" value="Cas9"/>
</dbReference>
<protein>
    <recommendedName>
        <fullName evidence="13">CRISPR-associated endonuclease Cas9</fullName>
        <ecNumber evidence="13">3.1.-.-</ecNumber>
    </recommendedName>
</protein>
<comment type="function">
    <text evidence="13">CRISPR (clustered regularly interspaced short palindromic repeat) is an adaptive immune system that provides protection against mobile genetic elements (viruses, transposable elements and conjugative plasmids). CRISPR clusters contain spacers, sequences complementary to antecedent mobile elements, and target invading nucleic acids. CRISPR clusters are transcribed and processed into CRISPR RNA (crRNA). In type II CRISPR systems correct processing of pre-crRNA requires a trans-encoded small RNA (tracrRNA), endogenous ribonuclease 3 (rnc) and this protein. The tracrRNA serves as a guide for ribonuclease 3-aided processing of pre-crRNA. Subsequently Cas9/crRNA/tracrRNA endonucleolytically cleaves linear or circular dsDNA target complementary to the spacer; Cas9 is inactive in the absence of the 2 guide RNAs (gRNA). Cas9 recognizes the protospacer adjacent motif (PAM) in the CRISPR repeat sequences to help distinguish self versus nonself, as targets within the bacterial CRISPR locus do not have PAMs. PAM recognition is also required for catalytic activity.</text>
</comment>
<comment type="subunit">
    <text evidence="12 13">Monomer. Binds crRNA and tracrRNA.</text>
</comment>
<dbReference type="EC" id="3.1.-.-" evidence="13"/>
<evidence type="ECO:0000256" key="13">
    <source>
        <dbReference type="HAMAP-Rule" id="MF_01480"/>
    </source>
</evidence>
<evidence type="ECO:0000256" key="6">
    <source>
        <dbReference type="ARBA" id="ARBA00022801"/>
    </source>
</evidence>
<keyword evidence="3 13" id="KW-0540">Nuclease</keyword>
<dbReference type="GO" id="GO:0004519">
    <property type="term" value="F:endonuclease activity"/>
    <property type="evidence" value="ECO:0007669"/>
    <property type="project" value="UniProtKB-UniRule"/>
</dbReference>
<dbReference type="GO" id="GO:0003723">
    <property type="term" value="F:RNA binding"/>
    <property type="evidence" value="ECO:0007669"/>
    <property type="project" value="UniProtKB-UniRule"/>
</dbReference>
<proteinExistence type="inferred from homology"/>
<keyword evidence="4" id="KW-0479">Metal-binding</keyword>
<keyword evidence="10 13" id="KW-0238">DNA-binding</keyword>
<accession>R6ACK8</accession>
<evidence type="ECO:0000256" key="10">
    <source>
        <dbReference type="ARBA" id="ARBA00023125"/>
    </source>
</evidence>